<reference evidence="11" key="1">
    <citation type="journal article" date="2023" name="IScience">
        <title>Live-bearing cockroach genome reveals convergent evolutionary mechanisms linked to viviparity in insects and beyond.</title>
        <authorList>
            <person name="Fouks B."/>
            <person name="Harrison M.C."/>
            <person name="Mikhailova A.A."/>
            <person name="Marchal E."/>
            <person name="English S."/>
            <person name="Carruthers M."/>
            <person name="Jennings E.C."/>
            <person name="Chiamaka E.L."/>
            <person name="Frigard R.A."/>
            <person name="Pippel M."/>
            <person name="Attardo G.M."/>
            <person name="Benoit J.B."/>
            <person name="Bornberg-Bauer E."/>
            <person name="Tobe S.S."/>
        </authorList>
    </citation>
    <scope>NUCLEOTIDE SEQUENCE</scope>
    <source>
        <strain evidence="11">Stay&amp;Tobe</strain>
    </source>
</reference>
<reference evidence="11" key="2">
    <citation type="submission" date="2023-05" db="EMBL/GenBank/DDBJ databases">
        <authorList>
            <person name="Fouks B."/>
        </authorList>
    </citation>
    <scope>NUCLEOTIDE SEQUENCE</scope>
    <source>
        <strain evidence="11">Stay&amp;Tobe</strain>
        <tissue evidence="11">Testes</tissue>
    </source>
</reference>
<protein>
    <submittedName>
        <fullName evidence="11">Uncharacterized protein</fullName>
    </submittedName>
</protein>
<gene>
    <name evidence="11" type="ORF">L9F63_022164</name>
</gene>
<dbReference type="GO" id="GO:0005886">
    <property type="term" value="C:plasma membrane"/>
    <property type="evidence" value="ECO:0007669"/>
    <property type="project" value="UniProtKB-SubCell"/>
</dbReference>
<keyword evidence="5" id="KW-0552">Olfaction</keyword>
<evidence type="ECO:0000256" key="5">
    <source>
        <dbReference type="ARBA" id="ARBA00022725"/>
    </source>
</evidence>
<evidence type="ECO:0000313" key="11">
    <source>
        <dbReference type="EMBL" id="KAJ9583492.1"/>
    </source>
</evidence>
<comment type="subcellular location">
    <subcellularLocation>
        <location evidence="1">Cell membrane</location>
        <topology evidence="1">Multi-pass membrane protein</topology>
    </subcellularLocation>
</comment>
<keyword evidence="7 10" id="KW-0472">Membrane</keyword>
<feature type="transmembrane region" description="Helical" evidence="10">
    <location>
        <begin position="35"/>
        <end position="51"/>
    </location>
</feature>
<dbReference type="PANTHER" id="PTHR21137">
    <property type="entry name" value="ODORANT RECEPTOR"/>
    <property type="match status" value="1"/>
</dbReference>
<keyword evidence="6 10" id="KW-1133">Transmembrane helix</keyword>
<keyword evidence="4 10" id="KW-0812">Transmembrane</keyword>
<proteinExistence type="predicted"/>
<keyword evidence="2" id="KW-1003">Cell membrane</keyword>
<keyword evidence="8" id="KW-0675">Receptor</keyword>
<keyword evidence="12" id="KW-1185">Reference proteome</keyword>
<evidence type="ECO:0000256" key="8">
    <source>
        <dbReference type="ARBA" id="ARBA00023170"/>
    </source>
</evidence>
<name>A0AAD7ZN60_DIPPU</name>
<evidence type="ECO:0000256" key="4">
    <source>
        <dbReference type="ARBA" id="ARBA00022692"/>
    </source>
</evidence>
<organism evidence="11 12">
    <name type="scientific">Diploptera punctata</name>
    <name type="common">Pacific beetle cockroach</name>
    <dbReference type="NCBI Taxonomy" id="6984"/>
    <lineage>
        <taxon>Eukaryota</taxon>
        <taxon>Metazoa</taxon>
        <taxon>Ecdysozoa</taxon>
        <taxon>Arthropoda</taxon>
        <taxon>Hexapoda</taxon>
        <taxon>Insecta</taxon>
        <taxon>Pterygota</taxon>
        <taxon>Neoptera</taxon>
        <taxon>Polyneoptera</taxon>
        <taxon>Dictyoptera</taxon>
        <taxon>Blattodea</taxon>
        <taxon>Blaberoidea</taxon>
        <taxon>Blaberidae</taxon>
        <taxon>Diplopterinae</taxon>
        <taxon>Diploptera</taxon>
    </lineage>
</organism>
<sequence>STKVAEAAYSCEWYNEPISFQKSIVMIMMRAQRPVYVYFGPFGTLSLGFFAT</sequence>
<dbReference type="PANTHER" id="PTHR21137:SF35">
    <property type="entry name" value="ODORANT RECEPTOR 19A-RELATED"/>
    <property type="match status" value="1"/>
</dbReference>
<evidence type="ECO:0000256" key="1">
    <source>
        <dbReference type="ARBA" id="ARBA00004651"/>
    </source>
</evidence>
<evidence type="ECO:0000256" key="2">
    <source>
        <dbReference type="ARBA" id="ARBA00022475"/>
    </source>
</evidence>
<dbReference type="Pfam" id="PF02949">
    <property type="entry name" value="7tm_6"/>
    <property type="match status" value="1"/>
</dbReference>
<dbReference type="AlphaFoldDB" id="A0AAD7ZN60"/>
<dbReference type="InterPro" id="IPR004117">
    <property type="entry name" value="7tm6_olfct_rcpt"/>
</dbReference>
<evidence type="ECO:0000256" key="6">
    <source>
        <dbReference type="ARBA" id="ARBA00022989"/>
    </source>
</evidence>
<evidence type="ECO:0000256" key="10">
    <source>
        <dbReference type="SAM" id="Phobius"/>
    </source>
</evidence>
<evidence type="ECO:0000313" key="12">
    <source>
        <dbReference type="Proteomes" id="UP001233999"/>
    </source>
</evidence>
<dbReference type="EMBL" id="JASPKZ010007583">
    <property type="protein sequence ID" value="KAJ9583492.1"/>
    <property type="molecule type" value="Genomic_DNA"/>
</dbReference>
<dbReference type="GO" id="GO:0005549">
    <property type="term" value="F:odorant binding"/>
    <property type="evidence" value="ECO:0007669"/>
    <property type="project" value="InterPro"/>
</dbReference>
<comment type="caution">
    <text evidence="11">The sequence shown here is derived from an EMBL/GenBank/DDBJ whole genome shotgun (WGS) entry which is preliminary data.</text>
</comment>
<evidence type="ECO:0000256" key="9">
    <source>
        <dbReference type="ARBA" id="ARBA00023224"/>
    </source>
</evidence>
<dbReference type="Proteomes" id="UP001233999">
    <property type="component" value="Unassembled WGS sequence"/>
</dbReference>
<evidence type="ECO:0000256" key="3">
    <source>
        <dbReference type="ARBA" id="ARBA00022606"/>
    </source>
</evidence>
<feature type="non-terminal residue" evidence="11">
    <location>
        <position position="52"/>
    </location>
</feature>
<dbReference type="GO" id="GO:0007165">
    <property type="term" value="P:signal transduction"/>
    <property type="evidence" value="ECO:0007669"/>
    <property type="project" value="UniProtKB-KW"/>
</dbReference>
<accession>A0AAD7ZN60</accession>
<evidence type="ECO:0000256" key="7">
    <source>
        <dbReference type="ARBA" id="ARBA00023136"/>
    </source>
</evidence>
<keyword evidence="3" id="KW-0716">Sensory transduction</keyword>
<keyword evidence="9" id="KW-0807">Transducer</keyword>
<dbReference type="GO" id="GO:0004984">
    <property type="term" value="F:olfactory receptor activity"/>
    <property type="evidence" value="ECO:0007669"/>
    <property type="project" value="InterPro"/>
</dbReference>
<feature type="non-terminal residue" evidence="11">
    <location>
        <position position="1"/>
    </location>
</feature>